<evidence type="ECO:0000313" key="2">
    <source>
        <dbReference type="Proteomes" id="UP000442109"/>
    </source>
</evidence>
<dbReference type="AlphaFoldDB" id="A0A844M0W4"/>
<dbReference type="InterPro" id="IPR042252">
    <property type="entry name" value="MtfA_N"/>
</dbReference>
<dbReference type="GO" id="GO:0008237">
    <property type="term" value="F:metallopeptidase activity"/>
    <property type="evidence" value="ECO:0007669"/>
    <property type="project" value="InterPro"/>
</dbReference>
<dbReference type="GO" id="GO:0004177">
    <property type="term" value="F:aminopeptidase activity"/>
    <property type="evidence" value="ECO:0007669"/>
    <property type="project" value="TreeGrafter"/>
</dbReference>
<dbReference type="Proteomes" id="UP000442109">
    <property type="component" value="Unassembled WGS sequence"/>
</dbReference>
<dbReference type="RefSeq" id="WP_155587167.1">
    <property type="nucleotide sequence ID" value="NZ_WFKQ01000004.1"/>
</dbReference>
<name>A0A844M0W4_9GAMM</name>
<keyword evidence="2" id="KW-1185">Reference proteome</keyword>
<dbReference type="PANTHER" id="PTHR30164:SF2">
    <property type="entry name" value="PROTEIN MTFA"/>
    <property type="match status" value="1"/>
</dbReference>
<dbReference type="GO" id="GO:0005829">
    <property type="term" value="C:cytosol"/>
    <property type="evidence" value="ECO:0007669"/>
    <property type="project" value="TreeGrafter"/>
</dbReference>
<sequence length="247" mass="28389">MFNLIKDWREQRILEDSRFSEDDWRQVAGKIAVLDSLSEAQRLKLFDLATLFLHEKHIQGANGFEVTDFVRQSIALQACLPILNLGLEWYKGWSSVIVYPSSYRTKSTTTDEMGIVHEGHQHRSGEAWLRGPVILSWEDVKDAGRRDGHNVVIHEFVHKLDMLNGRANGFPPIQSDMDATEWTKVMEQGFADFQYSPKPGIDDYGATNPAEFFAVLSEVFFERPNDLMAAYPDIYQLMVAFFRQQPL</sequence>
<dbReference type="OrthoDB" id="9786424at2"/>
<dbReference type="Gene3D" id="3.40.390.10">
    <property type="entry name" value="Collagenase (Catalytic Domain)"/>
    <property type="match status" value="1"/>
</dbReference>
<dbReference type="PANTHER" id="PTHR30164">
    <property type="entry name" value="MTFA PEPTIDASE"/>
    <property type="match status" value="1"/>
</dbReference>
<dbReference type="InterPro" id="IPR010384">
    <property type="entry name" value="MtfA_fam"/>
</dbReference>
<accession>A0A844M0W4</accession>
<dbReference type="Pfam" id="PF06167">
    <property type="entry name" value="Peptidase_M90"/>
    <property type="match status" value="1"/>
</dbReference>
<dbReference type="CDD" id="cd20169">
    <property type="entry name" value="Peptidase_M90_mtfA"/>
    <property type="match status" value="1"/>
</dbReference>
<evidence type="ECO:0000313" key="1">
    <source>
        <dbReference type="EMBL" id="MUG32424.1"/>
    </source>
</evidence>
<dbReference type="InterPro" id="IPR024079">
    <property type="entry name" value="MetalloPept_cat_dom_sf"/>
</dbReference>
<reference evidence="1 2" key="1">
    <citation type="journal article" date="2019" name="PLoS ONE">
        <title>Pup mortality in New Zealand sea lions (Phocarctos hookeri) at Enderby Island, Auckland Islands, 2013-18.</title>
        <authorList>
            <person name="Michael S.A."/>
            <person name="Hayman D.T.S."/>
            <person name="Gray R."/>
            <person name="Zhang J."/>
            <person name="Rogers L."/>
            <person name="Roe W.D."/>
        </authorList>
    </citation>
    <scope>NUCLEOTIDE SEQUENCE [LARGE SCALE GENOMIC DNA]</scope>
    <source>
        <strain evidence="1 2">SM868</strain>
    </source>
</reference>
<proteinExistence type="predicted"/>
<comment type="caution">
    <text evidence="1">The sequence shown here is derived from an EMBL/GenBank/DDBJ whole genome shotgun (WGS) entry which is preliminary data.</text>
</comment>
<protein>
    <submittedName>
        <fullName evidence="1">Mlc titration factor A</fullName>
    </submittedName>
</protein>
<organism evidence="1 2">
    <name type="scientific">Psychrobacter sanguinis</name>
    <dbReference type="NCBI Taxonomy" id="861445"/>
    <lineage>
        <taxon>Bacteria</taxon>
        <taxon>Pseudomonadati</taxon>
        <taxon>Pseudomonadota</taxon>
        <taxon>Gammaproteobacteria</taxon>
        <taxon>Moraxellales</taxon>
        <taxon>Moraxellaceae</taxon>
        <taxon>Psychrobacter</taxon>
    </lineage>
</organism>
<gene>
    <name evidence="1" type="ORF">GB996_06405</name>
</gene>
<dbReference type="SUPFAM" id="SSF55486">
    <property type="entry name" value="Metalloproteases ('zincins'), catalytic domain"/>
    <property type="match status" value="1"/>
</dbReference>
<dbReference type="EMBL" id="WFKQ01000004">
    <property type="protein sequence ID" value="MUG32424.1"/>
    <property type="molecule type" value="Genomic_DNA"/>
</dbReference>
<dbReference type="Gene3D" id="1.10.472.150">
    <property type="entry name" value="Glucose-regulated metallo-peptidase M90, N-terminal domain"/>
    <property type="match status" value="1"/>
</dbReference>